<protein>
    <submittedName>
        <fullName evidence="1">12107_t:CDS:1</fullName>
    </submittedName>
</protein>
<dbReference type="Proteomes" id="UP000789920">
    <property type="component" value="Unassembled WGS sequence"/>
</dbReference>
<accession>A0ACA9KC45</accession>
<organism evidence="1 2">
    <name type="scientific">Racocetra persica</name>
    <dbReference type="NCBI Taxonomy" id="160502"/>
    <lineage>
        <taxon>Eukaryota</taxon>
        <taxon>Fungi</taxon>
        <taxon>Fungi incertae sedis</taxon>
        <taxon>Mucoromycota</taxon>
        <taxon>Glomeromycotina</taxon>
        <taxon>Glomeromycetes</taxon>
        <taxon>Diversisporales</taxon>
        <taxon>Gigasporaceae</taxon>
        <taxon>Racocetra</taxon>
    </lineage>
</organism>
<dbReference type="EMBL" id="CAJVQC010000158">
    <property type="protein sequence ID" value="CAG8462397.1"/>
    <property type="molecule type" value="Genomic_DNA"/>
</dbReference>
<evidence type="ECO:0000313" key="1">
    <source>
        <dbReference type="EMBL" id="CAG8462397.1"/>
    </source>
</evidence>
<reference evidence="1" key="1">
    <citation type="submission" date="2021-06" db="EMBL/GenBank/DDBJ databases">
        <authorList>
            <person name="Kallberg Y."/>
            <person name="Tangrot J."/>
            <person name="Rosling A."/>
        </authorList>
    </citation>
    <scope>NUCLEOTIDE SEQUENCE</scope>
    <source>
        <strain evidence="1">MA461A</strain>
    </source>
</reference>
<gene>
    <name evidence="1" type="ORF">RPERSI_LOCUS211</name>
</gene>
<name>A0ACA9KC45_9GLOM</name>
<sequence>MGIYKSYKHQFQLKNANKIRLEKHRRNLLLQEQSASPNEVSTNEEATNEISTNEAVTNKVRYFCLKNG</sequence>
<comment type="caution">
    <text evidence="1">The sequence shown here is derived from an EMBL/GenBank/DDBJ whole genome shotgun (WGS) entry which is preliminary data.</text>
</comment>
<keyword evidence="2" id="KW-1185">Reference proteome</keyword>
<proteinExistence type="predicted"/>
<evidence type="ECO:0000313" key="2">
    <source>
        <dbReference type="Proteomes" id="UP000789920"/>
    </source>
</evidence>